<evidence type="ECO:0000256" key="4">
    <source>
        <dbReference type="ARBA" id="ARBA00022691"/>
    </source>
</evidence>
<dbReference type="InterPro" id="IPR029063">
    <property type="entry name" value="SAM-dependent_MTases_sf"/>
</dbReference>
<evidence type="ECO:0000256" key="1">
    <source>
        <dbReference type="ARBA" id="ARBA00022428"/>
    </source>
</evidence>
<dbReference type="UniPathway" id="UPA00232"/>
<dbReference type="Gene3D" id="3.40.50.150">
    <property type="entry name" value="Vaccinia Virus protein VP39"/>
    <property type="match status" value="1"/>
</dbReference>
<protein>
    <recommendedName>
        <fullName evidence="5">Demethylmenaquinone methyltransferase</fullName>
        <ecNumber evidence="5">2.1.1.163</ecNumber>
    </recommendedName>
</protein>
<dbReference type="RefSeq" id="WP_061833852.1">
    <property type="nucleotide sequence ID" value="NZ_LUKE01000001.1"/>
</dbReference>
<dbReference type="PANTHER" id="PTHR43591:SF24">
    <property type="entry name" value="2-METHOXY-6-POLYPRENYL-1,4-BENZOQUINOL METHYLASE, MITOCHONDRIAL"/>
    <property type="match status" value="1"/>
</dbReference>
<keyword evidence="2 5" id="KW-0489">Methyltransferase</keyword>
<dbReference type="NCBIfam" id="NF001244">
    <property type="entry name" value="PRK00216.1-5"/>
    <property type="match status" value="1"/>
</dbReference>
<feature type="binding site" evidence="5">
    <location>
        <position position="64"/>
    </location>
    <ligand>
        <name>S-adenosyl-L-methionine</name>
        <dbReference type="ChEBI" id="CHEBI:59789"/>
    </ligand>
</feature>
<evidence type="ECO:0000256" key="2">
    <source>
        <dbReference type="ARBA" id="ARBA00022603"/>
    </source>
</evidence>
<dbReference type="Proteomes" id="UP000075320">
    <property type="component" value="Unassembled WGS sequence"/>
</dbReference>
<dbReference type="OrthoDB" id="9808140at2"/>
<dbReference type="SUPFAM" id="SSF53335">
    <property type="entry name" value="S-adenosyl-L-methionine-dependent methyltransferases"/>
    <property type="match status" value="1"/>
</dbReference>
<dbReference type="GO" id="GO:0043770">
    <property type="term" value="F:demethylmenaquinone methyltransferase activity"/>
    <property type="evidence" value="ECO:0007669"/>
    <property type="project" value="UniProtKB-UniRule"/>
</dbReference>
<keyword evidence="7" id="KW-1185">Reference proteome</keyword>
<evidence type="ECO:0000256" key="3">
    <source>
        <dbReference type="ARBA" id="ARBA00022679"/>
    </source>
</evidence>
<keyword evidence="1 5" id="KW-0474">Menaquinone biosynthesis</keyword>
<dbReference type="PANTHER" id="PTHR43591">
    <property type="entry name" value="METHYLTRANSFERASE"/>
    <property type="match status" value="1"/>
</dbReference>
<dbReference type="PROSITE" id="PS51608">
    <property type="entry name" value="SAM_MT_UBIE"/>
    <property type="match status" value="1"/>
</dbReference>
<dbReference type="GO" id="GO:0006744">
    <property type="term" value="P:ubiquinone biosynthetic process"/>
    <property type="evidence" value="ECO:0007669"/>
    <property type="project" value="UniProtKB-UniPathway"/>
</dbReference>
<reference evidence="6 7" key="1">
    <citation type="submission" date="2016-03" db="EMBL/GenBank/DDBJ databases">
        <authorList>
            <person name="Ploux O."/>
        </authorList>
    </citation>
    <scope>NUCLEOTIDE SEQUENCE [LARGE SCALE GENOMIC DNA]</scope>
    <source>
        <strain evidence="6 7">R0</strain>
    </source>
</reference>
<comment type="caution">
    <text evidence="6">The sequence shown here is derived from an EMBL/GenBank/DDBJ whole genome shotgun (WGS) entry which is preliminary data.</text>
</comment>
<dbReference type="InterPro" id="IPR004033">
    <property type="entry name" value="UbiE/COQ5_MeTrFase"/>
</dbReference>
<feature type="binding site" evidence="5">
    <location>
        <position position="85"/>
    </location>
    <ligand>
        <name>S-adenosyl-L-methionine</name>
        <dbReference type="ChEBI" id="CHEBI:59789"/>
    </ligand>
</feature>
<comment type="pathway">
    <text evidence="5">Quinol/quinone metabolism; menaquinone biosynthesis; menaquinol from 1,4-dihydroxy-2-naphthoate: step 2/2.</text>
</comment>
<dbReference type="UniPathway" id="UPA00079">
    <property type="reaction ID" value="UER00169"/>
</dbReference>
<feature type="binding site" evidence="5">
    <location>
        <begin position="111"/>
        <end position="112"/>
    </location>
    <ligand>
        <name>S-adenosyl-L-methionine</name>
        <dbReference type="ChEBI" id="CHEBI:59789"/>
    </ligand>
</feature>
<proteinExistence type="inferred from homology"/>
<dbReference type="HAMAP" id="MF_01813">
    <property type="entry name" value="MenG_UbiE_methyltr"/>
    <property type="match status" value="1"/>
</dbReference>
<name>A0A150WPJ8_BDEBC</name>
<evidence type="ECO:0000313" key="6">
    <source>
        <dbReference type="EMBL" id="KYG66286.1"/>
    </source>
</evidence>
<evidence type="ECO:0000256" key="5">
    <source>
        <dbReference type="HAMAP-Rule" id="MF_01813"/>
    </source>
</evidence>
<accession>A0A150WPJ8</accession>
<dbReference type="AlphaFoldDB" id="A0A150WPJ8"/>
<comment type="similarity">
    <text evidence="5">Belongs to the class I-like SAM-binding methyltransferase superfamily. MenG/UbiE family.</text>
</comment>
<keyword evidence="3 5" id="KW-0808">Transferase</keyword>
<feature type="binding site" evidence="5">
    <location>
        <position position="128"/>
    </location>
    <ligand>
        <name>S-adenosyl-L-methionine</name>
        <dbReference type="ChEBI" id="CHEBI:59789"/>
    </ligand>
</feature>
<dbReference type="GO" id="GO:0009234">
    <property type="term" value="P:menaquinone biosynthetic process"/>
    <property type="evidence" value="ECO:0007669"/>
    <property type="project" value="UniProtKB-UniRule"/>
</dbReference>
<gene>
    <name evidence="5" type="primary">menG</name>
    <name evidence="6" type="ORF">AZI86_04310</name>
</gene>
<comment type="catalytic activity">
    <reaction evidence="5">
        <text>a 2-demethylmenaquinol + S-adenosyl-L-methionine = a menaquinol + S-adenosyl-L-homocysteine + H(+)</text>
        <dbReference type="Rhea" id="RHEA:42640"/>
        <dbReference type="Rhea" id="RHEA-COMP:9539"/>
        <dbReference type="Rhea" id="RHEA-COMP:9563"/>
        <dbReference type="ChEBI" id="CHEBI:15378"/>
        <dbReference type="ChEBI" id="CHEBI:18151"/>
        <dbReference type="ChEBI" id="CHEBI:55437"/>
        <dbReference type="ChEBI" id="CHEBI:57856"/>
        <dbReference type="ChEBI" id="CHEBI:59789"/>
        <dbReference type="EC" id="2.1.1.163"/>
    </reaction>
</comment>
<sequence length="240" mass="26334">MQTNEQKHSPNPEIIRSMFSKVAKNYDKGNDILSMGIHHLWRKKLVKYSGAKPGDKVLDCATGTGDLAIEFKKTVGTSGVVIGTDFCKEMLIPAPGKAASRGLDIQFEQADVTDLKYQDNSFDISSISFGIRNVGNPGKGLSEMARVTRSGGTVMVLEFGQVDFPVFGPIYNFYSLNILPKLGGWVTGQKDAYEYLQKSSAAFPCKKKFLNMMNETGAFSHTEYISLTGGVAYIYKGIVK</sequence>
<keyword evidence="4 5" id="KW-0949">S-adenosyl-L-methionine</keyword>
<dbReference type="EC" id="2.1.1.163" evidence="5"/>
<keyword evidence="6" id="KW-0830">Ubiquinone</keyword>
<dbReference type="NCBIfam" id="TIGR01934">
    <property type="entry name" value="MenG_MenH_UbiE"/>
    <property type="match status" value="1"/>
</dbReference>
<dbReference type="EMBL" id="LUKE01000001">
    <property type="protein sequence ID" value="KYG66286.1"/>
    <property type="molecule type" value="Genomic_DNA"/>
</dbReference>
<dbReference type="Pfam" id="PF01209">
    <property type="entry name" value="Ubie_methyltran"/>
    <property type="match status" value="1"/>
</dbReference>
<organism evidence="6 7">
    <name type="scientific">Bdellovibrio bacteriovorus</name>
    <dbReference type="NCBI Taxonomy" id="959"/>
    <lineage>
        <taxon>Bacteria</taxon>
        <taxon>Pseudomonadati</taxon>
        <taxon>Bdellovibrionota</taxon>
        <taxon>Bdellovibrionia</taxon>
        <taxon>Bdellovibrionales</taxon>
        <taxon>Pseudobdellovibrionaceae</taxon>
        <taxon>Bdellovibrio</taxon>
    </lineage>
</organism>
<dbReference type="GO" id="GO:0032259">
    <property type="term" value="P:methylation"/>
    <property type="evidence" value="ECO:0007669"/>
    <property type="project" value="UniProtKB-KW"/>
</dbReference>
<dbReference type="CDD" id="cd02440">
    <property type="entry name" value="AdoMet_MTases"/>
    <property type="match status" value="1"/>
</dbReference>
<evidence type="ECO:0000313" key="7">
    <source>
        <dbReference type="Proteomes" id="UP000075320"/>
    </source>
</evidence>
<comment type="function">
    <text evidence="5">Methyltransferase required for the conversion of demethylmenaquinol (DMKH2) to menaquinol (MKH2).</text>
</comment>